<evidence type="ECO:0000256" key="1">
    <source>
        <dbReference type="ARBA" id="ARBA00004141"/>
    </source>
</evidence>
<comment type="similarity">
    <text evidence="2 6">Belongs to the peroxisomal membrane protein PXMP2/4 family.</text>
</comment>
<dbReference type="Pfam" id="PF04117">
    <property type="entry name" value="Mpv17_PMP22"/>
    <property type="match status" value="1"/>
</dbReference>
<accession>A0A9W7G2W7</accession>
<proteinExistence type="inferred from homology"/>
<keyword evidence="4 6" id="KW-1133">Transmembrane helix</keyword>
<feature type="signal peptide" evidence="7">
    <location>
        <begin position="1"/>
        <end position="26"/>
    </location>
</feature>
<feature type="chain" id="PRO_5040731950" description="Peroxisomal membrane protein 2" evidence="7">
    <location>
        <begin position="27"/>
        <end position="255"/>
    </location>
</feature>
<keyword evidence="7" id="KW-0732">Signal</keyword>
<sequence>MKKMITRSIFRSILLVLFLLVPSTTPFFVTPPSSSPQYSSRSSSNIFPLPSPTRLETKLALTPDLLSSYTNALESNPLLTKSVTAGCILGLADFAGQVFEPSSESDSSESEGVDFGRAGRFAFFGLVLQAPWNHFYYQLLDGALPPTADPFTGTTAIKVAIDQFVQAPIFTVLIFLFLGLLEGKSLERIKLQLDETYADTMVANWKLWIPATAVNIAFCPPLFRVLFLNVVFFFWSIYLSIVVNGPSDPEGGNET</sequence>
<dbReference type="GO" id="GO:0005737">
    <property type="term" value="C:cytoplasm"/>
    <property type="evidence" value="ECO:0007669"/>
    <property type="project" value="TreeGrafter"/>
</dbReference>
<keyword evidence="3 6" id="KW-0812">Transmembrane</keyword>
<evidence type="ECO:0000313" key="9">
    <source>
        <dbReference type="Proteomes" id="UP001165065"/>
    </source>
</evidence>
<dbReference type="GO" id="GO:0016020">
    <property type="term" value="C:membrane"/>
    <property type="evidence" value="ECO:0007669"/>
    <property type="project" value="UniProtKB-SubCell"/>
</dbReference>
<protein>
    <recommendedName>
        <fullName evidence="10">Peroxisomal membrane protein 2</fullName>
    </recommendedName>
</protein>
<feature type="transmembrane region" description="Helical" evidence="6">
    <location>
        <begin position="225"/>
        <end position="243"/>
    </location>
</feature>
<evidence type="ECO:0000256" key="3">
    <source>
        <dbReference type="ARBA" id="ARBA00022692"/>
    </source>
</evidence>
<dbReference type="PANTHER" id="PTHR11266">
    <property type="entry name" value="PEROXISOMAL MEMBRANE PROTEIN 2, PXMP2 MPV17"/>
    <property type="match status" value="1"/>
</dbReference>
<name>A0A9W7G2W7_9STRA</name>
<dbReference type="Proteomes" id="UP001165065">
    <property type="component" value="Unassembled WGS sequence"/>
</dbReference>
<evidence type="ECO:0000256" key="6">
    <source>
        <dbReference type="RuleBase" id="RU363053"/>
    </source>
</evidence>
<dbReference type="OrthoDB" id="430207at2759"/>
<evidence type="ECO:0000313" key="8">
    <source>
        <dbReference type="EMBL" id="GMI30684.1"/>
    </source>
</evidence>
<evidence type="ECO:0000256" key="4">
    <source>
        <dbReference type="ARBA" id="ARBA00022989"/>
    </source>
</evidence>
<evidence type="ECO:0000256" key="7">
    <source>
        <dbReference type="SAM" id="SignalP"/>
    </source>
</evidence>
<comment type="caution">
    <text evidence="8">The sequence shown here is derived from an EMBL/GenBank/DDBJ whole genome shotgun (WGS) entry which is preliminary data.</text>
</comment>
<dbReference type="EMBL" id="BRYA01000001">
    <property type="protein sequence ID" value="GMI30684.1"/>
    <property type="molecule type" value="Genomic_DNA"/>
</dbReference>
<dbReference type="AlphaFoldDB" id="A0A9W7G2W7"/>
<keyword evidence="5 6" id="KW-0472">Membrane</keyword>
<comment type="subcellular location">
    <subcellularLocation>
        <location evidence="1">Membrane</location>
        <topology evidence="1">Multi-pass membrane protein</topology>
    </subcellularLocation>
</comment>
<evidence type="ECO:0000256" key="2">
    <source>
        <dbReference type="ARBA" id="ARBA00006824"/>
    </source>
</evidence>
<dbReference type="InterPro" id="IPR007248">
    <property type="entry name" value="Mpv17_PMP22"/>
</dbReference>
<feature type="transmembrane region" description="Helical" evidence="6">
    <location>
        <begin position="164"/>
        <end position="181"/>
    </location>
</feature>
<gene>
    <name evidence="8" type="ORF">TrCOL_g2248</name>
</gene>
<organism evidence="8 9">
    <name type="scientific">Triparma columacea</name>
    <dbReference type="NCBI Taxonomy" id="722753"/>
    <lineage>
        <taxon>Eukaryota</taxon>
        <taxon>Sar</taxon>
        <taxon>Stramenopiles</taxon>
        <taxon>Ochrophyta</taxon>
        <taxon>Bolidophyceae</taxon>
        <taxon>Parmales</taxon>
        <taxon>Triparmaceae</taxon>
        <taxon>Triparma</taxon>
    </lineage>
</organism>
<evidence type="ECO:0008006" key="10">
    <source>
        <dbReference type="Google" id="ProtNLM"/>
    </source>
</evidence>
<keyword evidence="9" id="KW-1185">Reference proteome</keyword>
<evidence type="ECO:0000256" key="5">
    <source>
        <dbReference type="ARBA" id="ARBA00023136"/>
    </source>
</evidence>
<reference evidence="9" key="1">
    <citation type="journal article" date="2023" name="Commun. Biol.">
        <title>Genome analysis of Parmales, the sister group of diatoms, reveals the evolutionary specialization of diatoms from phago-mixotrophs to photoautotrophs.</title>
        <authorList>
            <person name="Ban H."/>
            <person name="Sato S."/>
            <person name="Yoshikawa S."/>
            <person name="Yamada K."/>
            <person name="Nakamura Y."/>
            <person name="Ichinomiya M."/>
            <person name="Sato N."/>
            <person name="Blanc-Mathieu R."/>
            <person name="Endo H."/>
            <person name="Kuwata A."/>
            <person name="Ogata H."/>
        </authorList>
    </citation>
    <scope>NUCLEOTIDE SEQUENCE [LARGE SCALE GENOMIC DNA]</scope>
</reference>
<dbReference type="PANTHER" id="PTHR11266:SF80">
    <property type="entry name" value="PEROXISOMAL MEMBRANE PROTEIN 2"/>
    <property type="match status" value="1"/>
</dbReference>